<dbReference type="Pfam" id="PF04299">
    <property type="entry name" value="FMN_bind_2"/>
    <property type="match status" value="1"/>
</dbReference>
<dbReference type="PIRSF" id="PIRSF010372">
    <property type="entry name" value="PaiB"/>
    <property type="match status" value="1"/>
</dbReference>
<proteinExistence type="predicted"/>
<dbReference type="EMBL" id="CP035631">
    <property type="protein sequence ID" value="WFF42155.1"/>
    <property type="molecule type" value="Genomic_DNA"/>
</dbReference>
<sequence length="214" mass="23872">MHRPAPFRLEDGDALAQAMARAPFATLITQDADGWLADHLPLLRECEGAPLGVLRGHIARANPLVAGATTRPALAIFHGPQAYITPSWYPAKQEHGRVVPTWNYQVVHAHGTLRLIDDPGWLRQVVAALSERFERDRHTPWSIDDAPEAYIDGMCRGIVGIELRIERLEGQRKASQHKPYAERAAIQRGLVEERGLDEATARCLSGMEESDERH</sequence>
<dbReference type="SUPFAM" id="SSF50475">
    <property type="entry name" value="FMN-binding split barrel"/>
    <property type="match status" value="1"/>
</dbReference>
<name>A0ABY8FH73_9GAMM</name>
<dbReference type="InterPro" id="IPR012349">
    <property type="entry name" value="Split_barrel_FMN-bd"/>
</dbReference>
<reference evidence="1 2" key="1">
    <citation type="submission" date="2019-01" db="EMBL/GenBank/DDBJ databases">
        <title>Genome sequence of Salinicola endophyticus REST5.</title>
        <authorList>
            <person name="Nascimento F.X."/>
        </authorList>
    </citation>
    <scope>NUCLEOTIDE SEQUENCE [LARGE SCALE GENOMIC DNA]</scope>
    <source>
        <strain evidence="1 2">REST5</strain>
    </source>
</reference>
<gene>
    <name evidence="1" type="ORF">EVC62_11930</name>
</gene>
<dbReference type="RefSeq" id="WP_282234971.1">
    <property type="nucleotide sequence ID" value="NZ_CP035631.1"/>
</dbReference>
<dbReference type="Proteomes" id="UP001321526">
    <property type="component" value="Chromosome"/>
</dbReference>
<dbReference type="Gene3D" id="2.30.110.10">
    <property type="entry name" value="Electron Transport, Fmn-binding Protein, Chain A"/>
    <property type="match status" value="1"/>
</dbReference>
<organism evidence="1 2">
    <name type="scientific">Salinicola endophyticus</name>
    <dbReference type="NCBI Taxonomy" id="1949083"/>
    <lineage>
        <taxon>Bacteria</taxon>
        <taxon>Pseudomonadati</taxon>
        <taxon>Pseudomonadota</taxon>
        <taxon>Gammaproteobacteria</taxon>
        <taxon>Oceanospirillales</taxon>
        <taxon>Halomonadaceae</taxon>
        <taxon>Salinicola</taxon>
    </lineage>
</organism>
<dbReference type="PANTHER" id="PTHR35802">
    <property type="entry name" value="PROTEASE SYNTHASE AND SPORULATION PROTEIN PAI 2"/>
    <property type="match status" value="1"/>
</dbReference>
<accession>A0ABY8FH73</accession>
<protein>
    <submittedName>
        <fullName evidence="1">FMN-binding negative transcriptional regulator</fullName>
    </submittedName>
</protein>
<evidence type="ECO:0000313" key="1">
    <source>
        <dbReference type="EMBL" id="WFF42155.1"/>
    </source>
</evidence>
<dbReference type="InterPro" id="IPR007396">
    <property type="entry name" value="TR_PAI2-type"/>
</dbReference>
<dbReference type="PANTHER" id="PTHR35802:SF1">
    <property type="entry name" value="PROTEASE SYNTHASE AND SPORULATION PROTEIN PAI 2"/>
    <property type="match status" value="1"/>
</dbReference>
<keyword evidence="2" id="KW-1185">Reference proteome</keyword>
<evidence type="ECO:0000313" key="2">
    <source>
        <dbReference type="Proteomes" id="UP001321526"/>
    </source>
</evidence>